<accession>A0ABD0LCV2</accession>
<proteinExistence type="predicted"/>
<feature type="repeat" description="ANK" evidence="3">
    <location>
        <begin position="402"/>
        <end position="434"/>
    </location>
</feature>
<dbReference type="Gene3D" id="1.25.40.20">
    <property type="entry name" value="Ankyrin repeat-containing domain"/>
    <property type="match status" value="4"/>
</dbReference>
<dbReference type="Pfam" id="PF00023">
    <property type="entry name" value="Ank"/>
    <property type="match status" value="2"/>
</dbReference>
<dbReference type="CDD" id="cd03587">
    <property type="entry name" value="SOCS"/>
    <property type="match status" value="1"/>
</dbReference>
<dbReference type="SMART" id="SM00969">
    <property type="entry name" value="SOCS_box"/>
    <property type="match status" value="1"/>
</dbReference>
<keyword evidence="1" id="KW-0677">Repeat</keyword>
<evidence type="ECO:0000256" key="2">
    <source>
        <dbReference type="ARBA" id="ARBA00023043"/>
    </source>
</evidence>
<name>A0ABD0LCV2_9CAEN</name>
<dbReference type="SMART" id="SM00248">
    <property type="entry name" value="ANK"/>
    <property type="match status" value="13"/>
</dbReference>
<dbReference type="PRINTS" id="PR01415">
    <property type="entry name" value="ANKYRIN"/>
</dbReference>
<dbReference type="SUPFAM" id="SSF158235">
    <property type="entry name" value="SOCS box-like"/>
    <property type="match status" value="1"/>
</dbReference>
<feature type="repeat" description="ANK" evidence="3">
    <location>
        <begin position="187"/>
        <end position="219"/>
    </location>
</feature>
<dbReference type="PROSITE" id="PS50088">
    <property type="entry name" value="ANK_REPEAT"/>
    <property type="match status" value="8"/>
</dbReference>
<dbReference type="Proteomes" id="UP001519460">
    <property type="component" value="Unassembled WGS sequence"/>
</dbReference>
<dbReference type="AlphaFoldDB" id="A0ABD0LCV2"/>
<dbReference type="InterPro" id="IPR001496">
    <property type="entry name" value="SOCS_box"/>
</dbReference>
<reference evidence="5 6" key="1">
    <citation type="journal article" date="2023" name="Sci. Data">
        <title>Genome assembly of the Korean intertidal mud-creeper Batillaria attramentaria.</title>
        <authorList>
            <person name="Patra A.K."/>
            <person name="Ho P.T."/>
            <person name="Jun S."/>
            <person name="Lee S.J."/>
            <person name="Kim Y."/>
            <person name="Won Y.J."/>
        </authorList>
    </citation>
    <scope>NUCLEOTIDE SEQUENCE [LARGE SCALE GENOMIC DNA]</scope>
    <source>
        <strain evidence="5">Wonlab-2016</strain>
    </source>
</reference>
<dbReference type="InterPro" id="IPR051165">
    <property type="entry name" value="Multifunctional_ANK_Repeat"/>
</dbReference>
<feature type="repeat" description="ANK" evidence="3">
    <location>
        <begin position="119"/>
        <end position="151"/>
    </location>
</feature>
<evidence type="ECO:0000256" key="1">
    <source>
        <dbReference type="ARBA" id="ARBA00022737"/>
    </source>
</evidence>
<organism evidence="5 6">
    <name type="scientific">Batillaria attramentaria</name>
    <dbReference type="NCBI Taxonomy" id="370345"/>
    <lineage>
        <taxon>Eukaryota</taxon>
        <taxon>Metazoa</taxon>
        <taxon>Spiralia</taxon>
        <taxon>Lophotrochozoa</taxon>
        <taxon>Mollusca</taxon>
        <taxon>Gastropoda</taxon>
        <taxon>Caenogastropoda</taxon>
        <taxon>Sorbeoconcha</taxon>
        <taxon>Cerithioidea</taxon>
        <taxon>Batillariidae</taxon>
        <taxon>Batillaria</taxon>
    </lineage>
</organism>
<evidence type="ECO:0000256" key="3">
    <source>
        <dbReference type="PROSITE-ProRule" id="PRU00023"/>
    </source>
</evidence>
<dbReference type="PROSITE" id="PS50225">
    <property type="entry name" value="SOCS"/>
    <property type="match status" value="1"/>
</dbReference>
<feature type="repeat" description="ANK" evidence="3">
    <location>
        <begin position="153"/>
        <end position="185"/>
    </location>
</feature>
<dbReference type="InterPro" id="IPR036036">
    <property type="entry name" value="SOCS_box-like_dom_sf"/>
</dbReference>
<dbReference type="SUPFAM" id="SSF48403">
    <property type="entry name" value="Ankyrin repeat"/>
    <property type="match status" value="3"/>
</dbReference>
<protein>
    <recommendedName>
        <fullName evidence="4">SOCS box domain-containing protein</fullName>
    </recommendedName>
</protein>
<feature type="domain" description="SOCS box" evidence="4">
    <location>
        <begin position="660"/>
        <end position="719"/>
    </location>
</feature>
<evidence type="ECO:0000313" key="5">
    <source>
        <dbReference type="EMBL" id="KAK7496797.1"/>
    </source>
</evidence>
<dbReference type="Pfam" id="PF12796">
    <property type="entry name" value="Ank_2"/>
    <property type="match status" value="3"/>
</dbReference>
<feature type="repeat" description="ANK" evidence="3">
    <location>
        <begin position="79"/>
        <end position="111"/>
    </location>
</feature>
<dbReference type="PANTHER" id="PTHR24123">
    <property type="entry name" value="ANKYRIN REPEAT-CONTAINING"/>
    <property type="match status" value="1"/>
</dbReference>
<keyword evidence="2 3" id="KW-0040">ANK repeat</keyword>
<dbReference type="Pfam" id="PF07525">
    <property type="entry name" value="SOCS_box"/>
    <property type="match status" value="1"/>
</dbReference>
<gene>
    <name evidence="5" type="ORF">BaRGS_00012006</name>
</gene>
<feature type="repeat" description="ANK" evidence="3">
    <location>
        <begin position="290"/>
        <end position="319"/>
    </location>
</feature>
<comment type="caution">
    <text evidence="5">The sequence shown here is derived from an EMBL/GenBank/DDBJ whole genome shotgun (WGS) entry which is preliminary data.</text>
</comment>
<dbReference type="PANTHER" id="PTHR24123:SF33">
    <property type="entry name" value="PROTEIN HOS4"/>
    <property type="match status" value="1"/>
</dbReference>
<evidence type="ECO:0000259" key="4">
    <source>
        <dbReference type="PROSITE" id="PS50225"/>
    </source>
</evidence>
<keyword evidence="6" id="KW-1185">Reference proteome</keyword>
<feature type="repeat" description="ANK" evidence="3">
    <location>
        <begin position="469"/>
        <end position="501"/>
    </location>
</feature>
<dbReference type="InterPro" id="IPR036770">
    <property type="entry name" value="Ankyrin_rpt-contain_sf"/>
</dbReference>
<feature type="repeat" description="ANK" evidence="3">
    <location>
        <begin position="435"/>
        <end position="467"/>
    </location>
</feature>
<evidence type="ECO:0000313" key="6">
    <source>
        <dbReference type="Proteomes" id="UP001519460"/>
    </source>
</evidence>
<dbReference type="InterPro" id="IPR002110">
    <property type="entry name" value="Ankyrin_rpt"/>
</dbReference>
<dbReference type="PROSITE" id="PS50297">
    <property type="entry name" value="ANK_REP_REGION"/>
    <property type="match status" value="8"/>
</dbReference>
<dbReference type="EMBL" id="JACVVK020000064">
    <property type="protein sequence ID" value="KAK7496797.1"/>
    <property type="molecule type" value="Genomic_DNA"/>
</dbReference>
<sequence length="742" mass="82068">METRGDKDVSQFQAAFLEAVSLKTGDKMAWQALLQRKMQDPRFNLDLGLCLIDAAREGNADALSTVLGLRPSLQTVDARGKRAMHYAAEVGPAVSVECLLRAGASVNCSQIPPRGSGDTDWTPLHLACLHCNVETAEVLLRAGSNVNSTRSEERLTPLHIATRTGHITMVKLLLDNRANPNCIAHCTEPTPLDMAVKDGNMVMVRELCEGGADPNVQHVHNDKGTTLQCAIKQRKMELVRILLKHSRKITFSDPLSHDLLSWVIQKHQVEVLKMLCHAGIKLDAKPRNSSDSCPLHTALKSGQQDMIKILLDAGANAEIPILSGKFLLHLALEFMAQEKKKGRSTENWFDIVTMLIDRGVAVDKPDLSQTYPIHQAIQNDMLDIATLLCEKAPHTVIAANSKGLTPLHIACGKGDLEFVETLLRYGADIHAEDVSSRTPLFSAVDQNHVDIVKRLLELGARVEVFDADLGMTPLHVAAILGRLSIMEMLIQHGADLEASDPKVQDTPLMMASGCHAADTVECLLRHGANPNTVEPVHNYSPLHRAVVHYIPGDACFRLVEVLVKAGANLMWTDDEGYTPLDRCIFTAVMRRQDRLPAIRLLAEAGTRLGPRTHTLGRSSPLFWLAFSGILKEAYYLANVGWPLQQENWICLPGKDEAQDKLHAFLMLRKAATPSLRDLARSAIRSHLQACTGGKEILSRVEQLPLPQLLQSFLVFRDRDYSDSRQYFEWLLQQANIIVPDSL</sequence>